<dbReference type="RefSeq" id="WP_142601634.1">
    <property type="nucleotide sequence ID" value="NZ_FXSZ01000002.1"/>
</dbReference>
<feature type="chain" id="PRO_5022129000" evidence="6">
    <location>
        <begin position="21"/>
        <end position="540"/>
    </location>
</feature>
<reference evidence="7 8" key="1">
    <citation type="submission" date="2017-05" db="EMBL/GenBank/DDBJ databases">
        <authorList>
            <person name="Varghese N."/>
            <person name="Submissions S."/>
        </authorList>
    </citation>
    <scope>NUCLEOTIDE SEQUENCE [LARGE SCALE GENOMIC DNA]</scope>
    <source>
        <strain evidence="7 8">DSM 21342</strain>
    </source>
</reference>
<feature type="binding site" evidence="5">
    <location>
        <begin position="162"/>
        <end position="164"/>
    </location>
    <ligand>
        <name>substrate</name>
    </ligand>
</feature>
<dbReference type="Pfam" id="PF01663">
    <property type="entry name" value="Phosphodiest"/>
    <property type="match status" value="1"/>
</dbReference>
<dbReference type="InterPro" id="IPR002591">
    <property type="entry name" value="Phosphodiest/P_Trfase"/>
</dbReference>
<evidence type="ECO:0000256" key="6">
    <source>
        <dbReference type="SAM" id="SignalP"/>
    </source>
</evidence>
<dbReference type="PANTHER" id="PTHR10151">
    <property type="entry name" value="ECTONUCLEOTIDE PYROPHOSPHATASE/PHOSPHODIESTERASE"/>
    <property type="match status" value="1"/>
</dbReference>
<evidence type="ECO:0000256" key="3">
    <source>
        <dbReference type="ARBA" id="ARBA00022729"/>
    </source>
</evidence>
<evidence type="ECO:0000313" key="7">
    <source>
        <dbReference type="EMBL" id="SMO45699.1"/>
    </source>
</evidence>
<accession>A0A521BF47</accession>
<dbReference type="Gene3D" id="3.30.1360.150">
    <property type="match status" value="1"/>
</dbReference>
<dbReference type="CDD" id="cd16016">
    <property type="entry name" value="AP-SPAP"/>
    <property type="match status" value="1"/>
</dbReference>
<dbReference type="InterPro" id="IPR017850">
    <property type="entry name" value="Alkaline_phosphatase_core_sf"/>
</dbReference>
<dbReference type="NCBIfam" id="NF042991">
    <property type="entry name" value="alk_phos_PafA"/>
    <property type="match status" value="1"/>
</dbReference>
<evidence type="ECO:0000256" key="4">
    <source>
        <dbReference type="PIRSR" id="PIRSR031924-50"/>
    </source>
</evidence>
<evidence type="ECO:0000256" key="1">
    <source>
        <dbReference type="ARBA" id="ARBA00022553"/>
    </source>
</evidence>
<name>A0A521BF47_9SPHI</name>
<dbReference type="GO" id="GO:0046872">
    <property type="term" value="F:metal ion binding"/>
    <property type="evidence" value="ECO:0007669"/>
    <property type="project" value="UniProtKB-KW"/>
</dbReference>
<keyword evidence="2" id="KW-0479">Metal-binding</keyword>
<feature type="binding site" evidence="5">
    <location>
        <position position="101"/>
    </location>
    <ligand>
        <name>substrate</name>
    </ligand>
</feature>
<evidence type="ECO:0000256" key="2">
    <source>
        <dbReference type="ARBA" id="ARBA00022723"/>
    </source>
</evidence>
<dbReference type="GO" id="GO:0004035">
    <property type="term" value="F:alkaline phosphatase activity"/>
    <property type="evidence" value="ECO:0007669"/>
    <property type="project" value="InterPro"/>
</dbReference>
<keyword evidence="3 6" id="KW-0732">Signal</keyword>
<keyword evidence="8" id="KW-1185">Reference proteome</keyword>
<dbReference type="AlphaFoldDB" id="A0A521BF47"/>
<organism evidence="7 8">
    <name type="scientific">Solitalea koreensis</name>
    <dbReference type="NCBI Taxonomy" id="543615"/>
    <lineage>
        <taxon>Bacteria</taxon>
        <taxon>Pseudomonadati</taxon>
        <taxon>Bacteroidota</taxon>
        <taxon>Sphingobacteriia</taxon>
        <taxon>Sphingobacteriales</taxon>
        <taxon>Sphingobacteriaceae</taxon>
        <taxon>Solitalea</taxon>
    </lineage>
</organism>
<protein>
    <submittedName>
        <fullName evidence="7">Type I phosphodiesterase / nucleotide pyrophosphatase</fullName>
    </submittedName>
</protein>
<dbReference type="EMBL" id="FXSZ01000002">
    <property type="protein sequence ID" value="SMO45699.1"/>
    <property type="molecule type" value="Genomic_DNA"/>
</dbReference>
<proteinExistence type="predicted"/>
<feature type="signal peptide" evidence="6">
    <location>
        <begin position="1"/>
        <end position="20"/>
    </location>
</feature>
<dbReference type="Proteomes" id="UP000315971">
    <property type="component" value="Unassembled WGS sequence"/>
</dbReference>
<dbReference type="PIRSF" id="PIRSF031924">
    <property type="entry name" value="Pi-irrepressible_AP"/>
    <property type="match status" value="1"/>
</dbReference>
<dbReference type="InterPro" id="IPR026263">
    <property type="entry name" value="Alkaline_phosphatase_prok"/>
</dbReference>
<dbReference type="SUPFAM" id="SSF53649">
    <property type="entry name" value="Alkaline phosphatase-like"/>
    <property type="match status" value="1"/>
</dbReference>
<feature type="active site" description="Phosphothreonine intermediate" evidence="4">
    <location>
        <position position="80"/>
    </location>
</feature>
<keyword evidence="1 4" id="KW-0597">Phosphoprotein</keyword>
<sequence>MKIFKLSLLFILLNSTLALAQKAKIIPEKPKLIVGIVIDQMRYDFLYRYFDKYSNNGFKRLMREGYNCKNNHYHYVPTYTGPGHAAIYTGSAPVINGIAGNNWYDRSAKKSVYCTEDTSVRTVGNNSKAGLMSPRNLLTTTITDQLRLSNFFESKVIGIAIKDRGSILPAGHTANAAYWNDSSTGTWITSSYYMNELPKWVQDYNAKKPSDSYLAQTWNTLFPISEYTESTIDDQPYEGQLSGEAKPVFPHKTPKYDLLLTSPWGNTLTKNFAIAAIQNEKLGKGKVTDFLAVSFSSTDYVGHSFGPYSIETEDTYLRLDKDLAELLSFLDNWIGKENVLVFLTADHGVANVAAFNNDFKIPAGTFDGGKTIKALNAYLIEQLGAGKWIESEINDQIYINREQLKQSGIVYDKVFSTIREFLLKQEAIADVIDLHNLSSAYVPDYFSTMIKNGMNVKRSGDILIQLQPNWMGGSNKGTTHGSSYRYDTHVPLLWYGWKVQAKSSSERTEIKDIAPTIADFLNILEPNGSIGNPIQGIISN</sequence>
<evidence type="ECO:0000256" key="5">
    <source>
        <dbReference type="PIRSR" id="PIRSR031924-51"/>
    </source>
</evidence>
<dbReference type="OrthoDB" id="9766127at2"/>
<gene>
    <name evidence="7" type="ORF">SAMN06265350_102153</name>
</gene>
<dbReference type="Gene3D" id="3.40.720.10">
    <property type="entry name" value="Alkaline Phosphatase, subunit A"/>
    <property type="match status" value="1"/>
</dbReference>
<evidence type="ECO:0000313" key="8">
    <source>
        <dbReference type="Proteomes" id="UP000315971"/>
    </source>
</evidence>
<dbReference type="PANTHER" id="PTHR10151:SF120">
    <property type="entry name" value="BIS(5'-ADENOSYL)-TRIPHOSPHATASE"/>
    <property type="match status" value="1"/>
</dbReference>